<dbReference type="InterPro" id="IPR000792">
    <property type="entry name" value="Tscrpt_reg_LuxR_C"/>
</dbReference>
<dbReference type="CDD" id="cd06170">
    <property type="entry name" value="LuxR_C_like"/>
    <property type="match status" value="1"/>
</dbReference>
<dbReference type="SMART" id="SM00421">
    <property type="entry name" value="HTH_LUXR"/>
    <property type="match status" value="1"/>
</dbReference>
<evidence type="ECO:0000256" key="1">
    <source>
        <dbReference type="ARBA" id="ARBA00023015"/>
    </source>
</evidence>
<dbReference type="Gene3D" id="3.30.450.80">
    <property type="entry name" value="Transcription factor LuxR-like, autoinducer-binding domain"/>
    <property type="match status" value="1"/>
</dbReference>
<keyword evidence="2" id="KW-0238">DNA-binding</keyword>
<evidence type="ECO:0000313" key="6">
    <source>
        <dbReference type="Proteomes" id="UP000006512"/>
    </source>
</evidence>
<dbReference type="InterPro" id="IPR005143">
    <property type="entry name" value="TF_LuxR_autoind-bd_dom"/>
</dbReference>
<accession>F4QSE4</accession>
<dbReference type="GO" id="GO:0003677">
    <property type="term" value="F:DNA binding"/>
    <property type="evidence" value="ECO:0007669"/>
    <property type="project" value="UniProtKB-KW"/>
</dbReference>
<feature type="domain" description="HTH luxR-type" evidence="4">
    <location>
        <begin position="179"/>
        <end position="244"/>
    </location>
</feature>
<dbReference type="SUPFAM" id="SSF46894">
    <property type="entry name" value="C-terminal effector domain of the bipartite response regulators"/>
    <property type="match status" value="1"/>
</dbReference>
<dbReference type="PROSITE" id="PS50043">
    <property type="entry name" value="HTH_LUXR_2"/>
    <property type="match status" value="1"/>
</dbReference>
<evidence type="ECO:0000259" key="4">
    <source>
        <dbReference type="PROSITE" id="PS50043"/>
    </source>
</evidence>
<evidence type="ECO:0000256" key="3">
    <source>
        <dbReference type="ARBA" id="ARBA00023163"/>
    </source>
</evidence>
<sequence length="247" mass="27644">MPSYVRTRLLAAREFATGELAELRARHPAYDRAIIESLRKVIPFDYFFFSGVDLDNCHTGANMVLMSDMPEAGIAEYHASGLVRADPLLTLVTVERPDLSWFDVPEEVKARPEVRALVSLLDQHHIPPRVIFSQWNSAGDPYGTAGYARTEPFSADEMAILSWFSRRIHKDLCEPVLNGFNQQIGLTAGETTCLELASRGMTSEEIGAQMDLTTETVNSYMKLITRKLGARNRSQAIADALRLNLIR</sequence>
<dbReference type="OrthoDB" id="7170628at2"/>
<dbReference type="GO" id="GO:0006355">
    <property type="term" value="P:regulation of DNA-templated transcription"/>
    <property type="evidence" value="ECO:0007669"/>
    <property type="project" value="InterPro"/>
</dbReference>
<dbReference type="AlphaFoldDB" id="F4QSE4"/>
<gene>
    <name evidence="5" type="ORF">ABI_40870</name>
</gene>
<dbReference type="eggNOG" id="COG2197">
    <property type="taxonomic scope" value="Bacteria"/>
</dbReference>
<keyword evidence="1" id="KW-0805">Transcription regulation</keyword>
<dbReference type="Proteomes" id="UP000006512">
    <property type="component" value="Unassembled WGS sequence"/>
</dbReference>
<dbReference type="Pfam" id="PF03472">
    <property type="entry name" value="Autoind_bind"/>
    <property type="match status" value="1"/>
</dbReference>
<organism evidence="5 6">
    <name type="scientific">Asticcacaulis biprosthecium C19</name>
    <dbReference type="NCBI Taxonomy" id="715226"/>
    <lineage>
        <taxon>Bacteria</taxon>
        <taxon>Pseudomonadati</taxon>
        <taxon>Pseudomonadota</taxon>
        <taxon>Alphaproteobacteria</taxon>
        <taxon>Caulobacterales</taxon>
        <taxon>Caulobacteraceae</taxon>
        <taxon>Asticcacaulis</taxon>
    </lineage>
</organism>
<keyword evidence="3" id="KW-0804">Transcription</keyword>
<dbReference type="Pfam" id="PF00196">
    <property type="entry name" value="GerE"/>
    <property type="match status" value="1"/>
</dbReference>
<dbReference type="PANTHER" id="PTHR44688:SF16">
    <property type="entry name" value="DNA-BINDING TRANSCRIPTIONAL ACTIVATOR DEVR_DOSR"/>
    <property type="match status" value="1"/>
</dbReference>
<dbReference type="RefSeq" id="WP_006274859.1">
    <property type="nucleotide sequence ID" value="NZ_GL883080.1"/>
</dbReference>
<keyword evidence="6" id="KW-1185">Reference proteome</keyword>
<dbReference type="HOGENOM" id="CLU_1127276_0_0_5"/>
<dbReference type="EMBL" id="GL883080">
    <property type="protein sequence ID" value="EGF89664.1"/>
    <property type="molecule type" value="Genomic_DNA"/>
</dbReference>
<dbReference type="Gene3D" id="1.10.10.10">
    <property type="entry name" value="Winged helix-like DNA-binding domain superfamily/Winged helix DNA-binding domain"/>
    <property type="match status" value="1"/>
</dbReference>
<dbReference type="InterPro" id="IPR036693">
    <property type="entry name" value="TF_LuxR_autoind-bd_dom_sf"/>
</dbReference>
<evidence type="ECO:0000256" key="2">
    <source>
        <dbReference type="ARBA" id="ARBA00023125"/>
    </source>
</evidence>
<dbReference type="PRINTS" id="PR00038">
    <property type="entry name" value="HTHLUXR"/>
</dbReference>
<dbReference type="PANTHER" id="PTHR44688">
    <property type="entry name" value="DNA-BINDING TRANSCRIPTIONAL ACTIVATOR DEVR_DOSR"/>
    <property type="match status" value="1"/>
</dbReference>
<reference evidence="6" key="1">
    <citation type="submission" date="2011-03" db="EMBL/GenBank/DDBJ databases">
        <title>Draft genome sequence of Brevundimonas diminuta.</title>
        <authorList>
            <person name="Brown P.J.B."/>
            <person name="Buechlein A."/>
            <person name="Hemmerich C."/>
            <person name="Brun Y.V."/>
        </authorList>
    </citation>
    <scope>NUCLEOTIDE SEQUENCE [LARGE SCALE GENOMIC DNA]</scope>
    <source>
        <strain evidence="6">C19</strain>
    </source>
</reference>
<proteinExistence type="predicted"/>
<dbReference type="STRING" id="715226.ABI_40870"/>
<dbReference type="InterPro" id="IPR016032">
    <property type="entry name" value="Sig_transdc_resp-reg_C-effctor"/>
</dbReference>
<dbReference type="InterPro" id="IPR036388">
    <property type="entry name" value="WH-like_DNA-bd_sf"/>
</dbReference>
<protein>
    <submittedName>
        <fullName evidence="5">Bacterial regulatory protein, luxR family protein</fullName>
    </submittedName>
</protein>
<name>F4QSE4_9CAUL</name>
<evidence type="ECO:0000313" key="5">
    <source>
        <dbReference type="EMBL" id="EGF89664.1"/>
    </source>
</evidence>
<dbReference type="SUPFAM" id="SSF75516">
    <property type="entry name" value="Pheromone-binding domain of LuxR-like quorum-sensing transcription factors"/>
    <property type="match status" value="1"/>
</dbReference>